<organism evidence="4 5">
    <name type="scientific">Streptomyces lycii</name>
    <dbReference type="NCBI Taxonomy" id="2654337"/>
    <lineage>
        <taxon>Bacteria</taxon>
        <taxon>Bacillati</taxon>
        <taxon>Actinomycetota</taxon>
        <taxon>Actinomycetes</taxon>
        <taxon>Kitasatosporales</taxon>
        <taxon>Streptomycetaceae</taxon>
        <taxon>Streptomyces</taxon>
    </lineage>
</organism>
<dbReference type="SUPFAM" id="SSF55874">
    <property type="entry name" value="ATPase domain of HSP90 chaperone/DNA topoisomerase II/histidine kinase"/>
    <property type="match status" value="1"/>
</dbReference>
<dbReference type="RefSeq" id="WP_156207525.1">
    <property type="nucleotide sequence ID" value="NZ_WHPN01000402.1"/>
</dbReference>
<dbReference type="EMBL" id="WHPN01000402">
    <property type="protein sequence ID" value="KAF4405862.1"/>
    <property type="molecule type" value="Genomic_DNA"/>
</dbReference>
<dbReference type="PANTHER" id="PTHR35526">
    <property type="entry name" value="ANTI-SIGMA-F FACTOR RSBW-RELATED"/>
    <property type="match status" value="1"/>
</dbReference>
<keyword evidence="1" id="KW-0418">Kinase</keyword>
<name>A0ABQ7FF56_9ACTN</name>
<dbReference type="InterPro" id="IPR050267">
    <property type="entry name" value="Anti-sigma-factor_SerPK"/>
</dbReference>
<proteinExistence type="predicted"/>
<evidence type="ECO:0000313" key="4">
    <source>
        <dbReference type="EMBL" id="KAF4405862.1"/>
    </source>
</evidence>
<evidence type="ECO:0000256" key="2">
    <source>
        <dbReference type="SAM" id="MobiDB-lite"/>
    </source>
</evidence>
<accession>A0ABQ7FF56</accession>
<dbReference type="CDD" id="cd16936">
    <property type="entry name" value="HATPase_RsbW-like"/>
    <property type="match status" value="1"/>
</dbReference>
<dbReference type="InterPro" id="IPR003594">
    <property type="entry name" value="HATPase_dom"/>
</dbReference>
<evidence type="ECO:0000256" key="1">
    <source>
        <dbReference type="ARBA" id="ARBA00022527"/>
    </source>
</evidence>
<feature type="domain" description="Histidine kinase/HSP90-like ATPase" evidence="3">
    <location>
        <begin position="18"/>
        <end position="115"/>
    </location>
</feature>
<keyword evidence="5" id="KW-1185">Reference proteome</keyword>
<feature type="region of interest" description="Disordered" evidence="2">
    <location>
        <begin position="139"/>
        <end position="158"/>
    </location>
</feature>
<dbReference type="Gene3D" id="3.30.565.10">
    <property type="entry name" value="Histidine kinase-like ATPase, C-terminal domain"/>
    <property type="match status" value="1"/>
</dbReference>
<comment type="caution">
    <text evidence="4">The sequence shown here is derived from an EMBL/GenBank/DDBJ whole genome shotgun (WGS) entry which is preliminary data.</text>
</comment>
<dbReference type="InterPro" id="IPR036890">
    <property type="entry name" value="HATPase_C_sf"/>
</dbReference>
<reference evidence="4 5" key="1">
    <citation type="submission" date="2019-10" db="EMBL/GenBank/DDBJ databases">
        <title>Streptomyces tenebrisbrunneis sp.nov., an endogenous actinomycete isolated from of Lycium ruthenicum.</title>
        <authorList>
            <person name="Ma L."/>
        </authorList>
    </citation>
    <scope>NUCLEOTIDE SEQUENCE [LARGE SCALE GENOMIC DNA]</scope>
    <source>
        <strain evidence="4 5">TRM 66187</strain>
    </source>
</reference>
<keyword evidence="1" id="KW-0808">Transferase</keyword>
<keyword evidence="4" id="KW-0067">ATP-binding</keyword>
<evidence type="ECO:0000313" key="5">
    <source>
        <dbReference type="Proteomes" id="UP000621266"/>
    </source>
</evidence>
<dbReference type="Proteomes" id="UP000621266">
    <property type="component" value="Unassembled WGS sequence"/>
</dbReference>
<keyword evidence="4" id="KW-0547">Nucleotide-binding</keyword>
<protein>
    <submittedName>
        <fullName evidence="4">ATP-binding protein</fullName>
    </submittedName>
</protein>
<sequence length="158" mass="16310">MLGSGIVGPGPRCVVPFTAYASEVRGLRRAAASQLAQWRLPALLDKTQLAVSELAANVVQHVGEGAVAALVMEVAAARLRIEMHDEGRTLPAVVSTDGDSERGRGLRLVAVLADESGAALTFFGKVVWCEFGAGTPGGGHRGPVPVRAGGTARPEFVA</sequence>
<dbReference type="Pfam" id="PF13581">
    <property type="entry name" value="HATPase_c_2"/>
    <property type="match status" value="1"/>
</dbReference>
<gene>
    <name evidence="4" type="ORF">GCU69_28145</name>
</gene>
<dbReference type="GO" id="GO:0005524">
    <property type="term" value="F:ATP binding"/>
    <property type="evidence" value="ECO:0007669"/>
    <property type="project" value="UniProtKB-KW"/>
</dbReference>
<evidence type="ECO:0000259" key="3">
    <source>
        <dbReference type="Pfam" id="PF13581"/>
    </source>
</evidence>
<keyword evidence="1" id="KW-0723">Serine/threonine-protein kinase</keyword>
<dbReference type="PANTHER" id="PTHR35526:SF3">
    <property type="entry name" value="ANTI-SIGMA-F FACTOR RSBW"/>
    <property type="match status" value="1"/>
</dbReference>